<dbReference type="Proteomes" id="UP000087766">
    <property type="component" value="Chromosome 6"/>
</dbReference>
<reference evidence="2" key="2">
    <citation type="submission" date="2025-08" db="UniProtKB">
        <authorList>
            <consortium name="RefSeq"/>
        </authorList>
    </citation>
    <scope>IDENTIFICATION</scope>
    <source>
        <tissue evidence="2">Leaf</tissue>
    </source>
</reference>
<dbReference type="InterPro" id="IPR036955">
    <property type="entry name" value="AP2/ERF_dom_sf"/>
</dbReference>
<evidence type="ECO:0000313" key="1">
    <source>
        <dbReference type="Proteomes" id="UP000087766"/>
    </source>
</evidence>
<dbReference type="AlphaFoldDB" id="A0A1S3UBE4"/>
<keyword evidence="1" id="KW-1185">Reference proteome</keyword>
<sequence length="107" mass="11844">MASRKIKSEPSTIEAAKAYDHAAFRLYSSKVILNFPLKAGAMDATADAEGERKRRCEEEEVEEVKLMVKKEKTTEQKVNPNLGLIGLDVPISAGLFQLGPRILEVLN</sequence>
<reference evidence="1" key="1">
    <citation type="journal article" date="2014" name="Nat. Commun.">
        <title>Genome sequence of mungbean and insights into evolution within Vigna species.</title>
        <authorList>
            <person name="Kang Y.J."/>
            <person name="Kim S.K."/>
            <person name="Kim M.Y."/>
            <person name="Lestari P."/>
            <person name="Kim K.H."/>
            <person name="Ha B.K."/>
            <person name="Jun T.H."/>
            <person name="Hwang W.J."/>
            <person name="Lee T."/>
            <person name="Lee J."/>
            <person name="Shim S."/>
            <person name="Yoon M.Y."/>
            <person name="Jang Y.E."/>
            <person name="Han K.S."/>
            <person name="Taeprayoon P."/>
            <person name="Yoon N."/>
            <person name="Somta P."/>
            <person name="Tanya P."/>
            <person name="Kim K.S."/>
            <person name="Gwag J.G."/>
            <person name="Moon J.K."/>
            <person name="Lee Y.H."/>
            <person name="Park B.S."/>
            <person name="Bombarely A."/>
            <person name="Doyle J.J."/>
            <person name="Jackson S.A."/>
            <person name="Schafleitner R."/>
            <person name="Srinives P."/>
            <person name="Varshney R.K."/>
            <person name="Lee S.H."/>
        </authorList>
    </citation>
    <scope>NUCLEOTIDE SEQUENCE [LARGE SCALE GENOMIC DNA]</scope>
    <source>
        <strain evidence="1">cv. VC1973A</strain>
    </source>
</reference>
<proteinExistence type="predicted"/>
<dbReference type="GeneID" id="106763696"/>
<accession>A0A1S3UBE4</accession>
<gene>
    <name evidence="2" type="primary">LOC106763696</name>
</gene>
<dbReference type="KEGG" id="vra:106763696"/>
<dbReference type="Gene3D" id="3.30.730.10">
    <property type="entry name" value="AP2/ERF domain"/>
    <property type="match status" value="1"/>
</dbReference>
<name>A0A1S3UBE4_VIGRR</name>
<protein>
    <submittedName>
        <fullName evidence="2">Ethylene-responsive transcription factor 5-like</fullName>
    </submittedName>
</protein>
<dbReference type="OrthoDB" id="674504at2759"/>
<organism evidence="1 2">
    <name type="scientific">Vigna radiata var. radiata</name>
    <name type="common">Mung bean</name>
    <name type="synonym">Phaseolus aureus</name>
    <dbReference type="NCBI Taxonomy" id="3916"/>
    <lineage>
        <taxon>Eukaryota</taxon>
        <taxon>Viridiplantae</taxon>
        <taxon>Streptophyta</taxon>
        <taxon>Embryophyta</taxon>
        <taxon>Tracheophyta</taxon>
        <taxon>Spermatophyta</taxon>
        <taxon>Magnoliopsida</taxon>
        <taxon>eudicotyledons</taxon>
        <taxon>Gunneridae</taxon>
        <taxon>Pentapetalae</taxon>
        <taxon>rosids</taxon>
        <taxon>fabids</taxon>
        <taxon>Fabales</taxon>
        <taxon>Fabaceae</taxon>
        <taxon>Papilionoideae</taxon>
        <taxon>50 kb inversion clade</taxon>
        <taxon>NPAAA clade</taxon>
        <taxon>indigoferoid/millettioid clade</taxon>
        <taxon>Phaseoleae</taxon>
        <taxon>Vigna</taxon>
    </lineage>
</organism>
<dbReference type="GO" id="GO:0003700">
    <property type="term" value="F:DNA-binding transcription factor activity"/>
    <property type="evidence" value="ECO:0007669"/>
    <property type="project" value="InterPro"/>
</dbReference>
<dbReference type="RefSeq" id="XP_014503347.1">
    <property type="nucleotide sequence ID" value="XM_014647861.1"/>
</dbReference>
<evidence type="ECO:0000313" key="2">
    <source>
        <dbReference type="RefSeq" id="XP_014503347.1"/>
    </source>
</evidence>